<proteinExistence type="inferred from homology"/>
<dbReference type="InterPro" id="IPR000787">
    <property type="entry name" value="Peptidase_M29"/>
</dbReference>
<evidence type="ECO:0000313" key="11">
    <source>
        <dbReference type="Proteomes" id="UP000275836"/>
    </source>
</evidence>
<protein>
    <submittedName>
        <fullName evidence="10">Aminopeptidase</fullName>
    </submittedName>
</protein>
<evidence type="ECO:0000256" key="8">
    <source>
        <dbReference type="ARBA" id="ARBA00022801"/>
    </source>
</evidence>
<comment type="cofactor">
    <cofactor evidence="1">
        <name>Co(2+)</name>
        <dbReference type="ChEBI" id="CHEBI:48828"/>
    </cofactor>
</comment>
<keyword evidence="9" id="KW-0482">Metalloprotease</keyword>
<name>A0A3P2RA64_WEIVI</name>
<dbReference type="PANTHER" id="PTHR34448:SF3">
    <property type="entry name" value="AMINOPEPTIDASE AMPS"/>
    <property type="match status" value="1"/>
</dbReference>
<dbReference type="PRINTS" id="PR00919">
    <property type="entry name" value="THERMOPTASE"/>
</dbReference>
<dbReference type="GO" id="GO:0046872">
    <property type="term" value="F:metal ion binding"/>
    <property type="evidence" value="ECO:0007669"/>
    <property type="project" value="UniProtKB-KW"/>
</dbReference>
<keyword evidence="6" id="KW-0645">Protease</keyword>
<evidence type="ECO:0000256" key="3">
    <source>
        <dbReference type="ARBA" id="ARBA00001947"/>
    </source>
</evidence>
<reference evidence="10 11" key="1">
    <citation type="submission" date="2018-10" db="EMBL/GenBank/DDBJ databases">
        <title>Draft genome sequence of Weissella viridescens UCO-SMC3.</title>
        <authorList>
            <person name="Garcia-Cancino A."/>
            <person name="Espinoza-Monje M."/>
            <person name="Albarracin L."/>
            <person name="Garcia-Castillo V."/>
            <person name="Campos-Martin J."/>
            <person name="Nakano Y."/>
            <person name="Guitierrez-Zamorano C."/>
            <person name="Ikeda-Ohtsubo W."/>
            <person name="Morita H."/>
            <person name="Kitazawa H."/>
            <person name="Villena J."/>
        </authorList>
    </citation>
    <scope>NUCLEOTIDE SEQUENCE [LARGE SCALE GENOMIC DNA]</scope>
    <source>
        <strain evidence="10 11">UCO-SMC3</strain>
    </source>
</reference>
<dbReference type="Gene3D" id="3.40.1830.10">
    <property type="entry name" value="Thermophilic metalloprotease (M29)"/>
    <property type="match status" value="1"/>
</dbReference>
<keyword evidence="7" id="KW-0479">Metal-binding</keyword>
<dbReference type="EMBL" id="RHGY01000006">
    <property type="protein sequence ID" value="RRG17677.1"/>
    <property type="molecule type" value="Genomic_DNA"/>
</dbReference>
<dbReference type="RefSeq" id="WP_124943435.1">
    <property type="nucleotide sequence ID" value="NZ_RHGY01000006.1"/>
</dbReference>
<keyword evidence="8" id="KW-0378">Hydrolase</keyword>
<dbReference type="GO" id="GO:0004177">
    <property type="term" value="F:aminopeptidase activity"/>
    <property type="evidence" value="ECO:0007669"/>
    <property type="project" value="UniProtKB-KW"/>
</dbReference>
<dbReference type="GO" id="GO:0006508">
    <property type="term" value="P:proteolysis"/>
    <property type="evidence" value="ECO:0007669"/>
    <property type="project" value="UniProtKB-KW"/>
</dbReference>
<comment type="caution">
    <text evidence="10">The sequence shown here is derived from an EMBL/GenBank/DDBJ whole genome shotgun (WGS) entry which is preliminary data.</text>
</comment>
<dbReference type="AlphaFoldDB" id="A0A3P2RA64"/>
<dbReference type="PANTHER" id="PTHR34448">
    <property type="entry name" value="AMINOPEPTIDASE"/>
    <property type="match status" value="1"/>
</dbReference>
<evidence type="ECO:0000256" key="4">
    <source>
        <dbReference type="ARBA" id="ARBA00008236"/>
    </source>
</evidence>
<sequence>MTLEHFDLLLDKYAHLVTSIGVNVRKGQSVLIYAEIEQAPLVHKLTDAAYERGAARVDVEWSDLHTKRAFLENAPEEALATVPTWVPVRSQNIADANTTRISILSADPDGYSHIDDNRISTLEQAMQRANSPVRQATMNNDPDWIVIGAAGQAWAQKVFPDLEPAYAQDQLWAEIFKVSRISVDNDPETDWAAHVAKLKTKSEWLNQQNFKSLHFKSPITDINIGLAENHYWEAADSADKSGHTFIANMPTEEVFTSPDYRHIDGHVQSTKPLSYAGTLIKDIQLTFKDGHVTEAHASTGEAILKQLIATDTGASSLGEVSLVPDPSPISQSGIIFYNTLFDENASDHLALGAAYPSNIQGGTQMSLAERQAHGQNDSLVHVDFMVGSADMDVDGITFDGQTVPVFRNGDWA</sequence>
<evidence type="ECO:0000256" key="1">
    <source>
        <dbReference type="ARBA" id="ARBA00001941"/>
    </source>
</evidence>
<evidence type="ECO:0000256" key="2">
    <source>
        <dbReference type="ARBA" id="ARBA00001946"/>
    </source>
</evidence>
<comment type="cofactor">
    <cofactor evidence="2">
        <name>Mg(2+)</name>
        <dbReference type="ChEBI" id="CHEBI:18420"/>
    </cofactor>
</comment>
<comment type="similarity">
    <text evidence="4">Belongs to the peptidase M29 family.</text>
</comment>
<dbReference type="SUPFAM" id="SSF144052">
    <property type="entry name" value="Thermophilic metalloprotease-like"/>
    <property type="match status" value="1"/>
</dbReference>
<dbReference type="InterPro" id="IPR035097">
    <property type="entry name" value="M29_N-terminal"/>
</dbReference>
<evidence type="ECO:0000313" key="10">
    <source>
        <dbReference type="EMBL" id="RRG17677.1"/>
    </source>
</evidence>
<dbReference type="Proteomes" id="UP000275836">
    <property type="component" value="Unassembled WGS sequence"/>
</dbReference>
<evidence type="ECO:0000256" key="5">
    <source>
        <dbReference type="ARBA" id="ARBA00022438"/>
    </source>
</evidence>
<organism evidence="10 11">
    <name type="scientific">Weissella viridescens</name>
    <name type="common">Lactobacillus viridescens</name>
    <dbReference type="NCBI Taxonomy" id="1629"/>
    <lineage>
        <taxon>Bacteria</taxon>
        <taxon>Bacillati</taxon>
        <taxon>Bacillota</taxon>
        <taxon>Bacilli</taxon>
        <taxon>Lactobacillales</taxon>
        <taxon>Lactobacillaceae</taxon>
        <taxon>Weissella</taxon>
    </lineage>
</organism>
<gene>
    <name evidence="10" type="ORF">D3P96_05850</name>
</gene>
<dbReference type="OrthoDB" id="9803993at2"/>
<dbReference type="InterPro" id="IPR052170">
    <property type="entry name" value="M29_Exopeptidase"/>
</dbReference>
<comment type="cofactor">
    <cofactor evidence="3">
        <name>Zn(2+)</name>
        <dbReference type="ChEBI" id="CHEBI:29105"/>
    </cofactor>
</comment>
<evidence type="ECO:0000256" key="9">
    <source>
        <dbReference type="ARBA" id="ARBA00023049"/>
    </source>
</evidence>
<keyword evidence="5 10" id="KW-0031">Aminopeptidase</keyword>
<evidence type="ECO:0000256" key="7">
    <source>
        <dbReference type="ARBA" id="ARBA00022723"/>
    </source>
</evidence>
<evidence type="ECO:0000256" key="6">
    <source>
        <dbReference type="ARBA" id="ARBA00022670"/>
    </source>
</evidence>
<accession>A0A3P2RA64</accession>
<dbReference type="GO" id="GO:0008237">
    <property type="term" value="F:metallopeptidase activity"/>
    <property type="evidence" value="ECO:0007669"/>
    <property type="project" value="UniProtKB-KW"/>
</dbReference>
<dbReference type="Pfam" id="PF02073">
    <property type="entry name" value="Peptidase_M29"/>
    <property type="match status" value="1"/>
</dbReference>